<comment type="caution">
    <text evidence="1">The sequence shown here is derived from an EMBL/GenBank/DDBJ whole genome shotgun (WGS) entry which is preliminary data.</text>
</comment>
<dbReference type="Proteomes" id="UP000237105">
    <property type="component" value="Unassembled WGS sequence"/>
</dbReference>
<dbReference type="EMBL" id="JXTB01000245">
    <property type="protein sequence ID" value="PON50467.1"/>
    <property type="molecule type" value="Genomic_DNA"/>
</dbReference>
<name>A0A2P5BNS9_PARAD</name>
<dbReference type="AlphaFoldDB" id="A0A2P5BNS9"/>
<organism evidence="1 2">
    <name type="scientific">Parasponia andersonii</name>
    <name type="common">Sponia andersonii</name>
    <dbReference type="NCBI Taxonomy" id="3476"/>
    <lineage>
        <taxon>Eukaryota</taxon>
        <taxon>Viridiplantae</taxon>
        <taxon>Streptophyta</taxon>
        <taxon>Embryophyta</taxon>
        <taxon>Tracheophyta</taxon>
        <taxon>Spermatophyta</taxon>
        <taxon>Magnoliopsida</taxon>
        <taxon>eudicotyledons</taxon>
        <taxon>Gunneridae</taxon>
        <taxon>Pentapetalae</taxon>
        <taxon>rosids</taxon>
        <taxon>fabids</taxon>
        <taxon>Rosales</taxon>
        <taxon>Cannabaceae</taxon>
        <taxon>Parasponia</taxon>
    </lineage>
</organism>
<keyword evidence="2" id="KW-1185">Reference proteome</keyword>
<evidence type="ECO:0000313" key="2">
    <source>
        <dbReference type="Proteomes" id="UP000237105"/>
    </source>
</evidence>
<proteinExistence type="predicted"/>
<sequence length="90" mass="10436">MPIIRTHRASIYACVLPTQARLLIILCRTISDYNRASPLVLVHFDTTISGKVWTITDIFPILIYIRSIGKRVSFKIHISKKIYIFNLFTK</sequence>
<dbReference type="OrthoDB" id="10415395at2759"/>
<evidence type="ECO:0000313" key="1">
    <source>
        <dbReference type="EMBL" id="PON50467.1"/>
    </source>
</evidence>
<gene>
    <name evidence="1" type="ORF">PanWU01x14_223320</name>
</gene>
<accession>A0A2P5BNS9</accession>
<protein>
    <submittedName>
        <fullName evidence="1">Uncharacterized protein</fullName>
    </submittedName>
</protein>
<reference evidence="2" key="1">
    <citation type="submission" date="2016-06" db="EMBL/GenBank/DDBJ databases">
        <title>Parallel loss of symbiosis genes in relatives of nitrogen-fixing non-legume Parasponia.</title>
        <authorList>
            <person name="Van Velzen R."/>
            <person name="Holmer R."/>
            <person name="Bu F."/>
            <person name="Rutten L."/>
            <person name="Van Zeijl A."/>
            <person name="Liu W."/>
            <person name="Santuari L."/>
            <person name="Cao Q."/>
            <person name="Sharma T."/>
            <person name="Shen D."/>
            <person name="Roswanjaya Y."/>
            <person name="Wardhani T."/>
            <person name="Kalhor M.S."/>
            <person name="Jansen J."/>
            <person name="Van den Hoogen J."/>
            <person name="Gungor B."/>
            <person name="Hartog M."/>
            <person name="Hontelez J."/>
            <person name="Verver J."/>
            <person name="Yang W.-C."/>
            <person name="Schijlen E."/>
            <person name="Repin R."/>
            <person name="Schilthuizen M."/>
            <person name="Schranz E."/>
            <person name="Heidstra R."/>
            <person name="Miyata K."/>
            <person name="Fedorova E."/>
            <person name="Kohlen W."/>
            <person name="Bisseling T."/>
            <person name="Smit S."/>
            <person name="Geurts R."/>
        </authorList>
    </citation>
    <scope>NUCLEOTIDE SEQUENCE [LARGE SCALE GENOMIC DNA]</scope>
    <source>
        <strain evidence="2">cv. WU1-14</strain>
    </source>
</reference>